<feature type="domain" description="Hydantoinase/oxoprolinase N-terminal" evidence="1">
    <location>
        <begin position="5"/>
        <end position="51"/>
    </location>
</feature>
<dbReference type="PANTHER" id="PTHR11365:SF23">
    <property type="entry name" value="HYPOTHETICAL 5-OXOPROLINASE (EUROFUNG)-RELATED"/>
    <property type="match status" value="1"/>
</dbReference>
<dbReference type="EMBL" id="FLUV01001332">
    <property type="protein sequence ID" value="SBW22809.1"/>
    <property type="molecule type" value="Genomic_DNA"/>
</dbReference>
<evidence type="ECO:0000313" key="2">
    <source>
        <dbReference type="EMBL" id="SBW22809.1"/>
    </source>
</evidence>
<proteinExistence type="predicted"/>
<dbReference type="AlphaFoldDB" id="A0A1C3NZ11"/>
<dbReference type="InterPro" id="IPR045079">
    <property type="entry name" value="Oxoprolinase-like"/>
</dbReference>
<gene>
    <name evidence="2" type="ORF">FDG2_3159</name>
</gene>
<dbReference type="GO" id="GO:0005829">
    <property type="term" value="C:cytosol"/>
    <property type="evidence" value="ECO:0007669"/>
    <property type="project" value="TreeGrafter"/>
</dbReference>
<sequence>MGILVNIDNGGTFTDVCVMDGERVVHAKTPTTPHDLTQCFVDGLRTVSDRLYGEEKACKTNGLARPLLIFCNDGDSARVAKTTALKTWGSGSRGGLEEGSVAYASPYGADVLVGMDVGGTTTDVSIVADKALTIDAHGRVDSVQTSWDRFCSQLNRP</sequence>
<dbReference type="InterPro" id="IPR043129">
    <property type="entry name" value="ATPase_NBD"/>
</dbReference>
<dbReference type="SUPFAM" id="SSF53067">
    <property type="entry name" value="Actin-like ATPase domain"/>
    <property type="match status" value="1"/>
</dbReference>
<reference evidence="3" key="1">
    <citation type="submission" date="2016-02" db="EMBL/GenBank/DDBJ databases">
        <authorList>
            <person name="Wibberg D."/>
        </authorList>
    </citation>
    <scope>NUCLEOTIDE SEQUENCE [LARGE SCALE GENOMIC DNA]</scope>
</reference>
<dbReference type="PANTHER" id="PTHR11365">
    <property type="entry name" value="5-OXOPROLINASE RELATED"/>
    <property type="match status" value="1"/>
</dbReference>
<organism evidence="2 3">
    <name type="scientific">Candidatus Protofrankia californiensis</name>
    <dbReference type="NCBI Taxonomy" id="1839754"/>
    <lineage>
        <taxon>Bacteria</taxon>
        <taxon>Bacillati</taxon>
        <taxon>Actinomycetota</taxon>
        <taxon>Actinomycetes</taxon>
        <taxon>Frankiales</taxon>
        <taxon>Frankiaceae</taxon>
        <taxon>Protofrankia</taxon>
    </lineage>
</organism>
<dbReference type="Proteomes" id="UP000199013">
    <property type="component" value="Unassembled WGS sequence"/>
</dbReference>
<dbReference type="InterPro" id="IPR008040">
    <property type="entry name" value="Hydant_A_N"/>
</dbReference>
<evidence type="ECO:0000259" key="1">
    <source>
        <dbReference type="Pfam" id="PF05378"/>
    </source>
</evidence>
<name>A0A1C3NZ11_9ACTN</name>
<dbReference type="GO" id="GO:0017168">
    <property type="term" value="F:5-oxoprolinase (ATP-hydrolyzing) activity"/>
    <property type="evidence" value="ECO:0007669"/>
    <property type="project" value="TreeGrafter"/>
</dbReference>
<keyword evidence="3" id="KW-1185">Reference proteome</keyword>
<evidence type="ECO:0000313" key="3">
    <source>
        <dbReference type="Proteomes" id="UP000199013"/>
    </source>
</evidence>
<protein>
    <recommendedName>
        <fullName evidence="1">Hydantoinase/oxoprolinase N-terminal domain-containing protein</fullName>
    </recommendedName>
</protein>
<accession>A0A1C3NZ11</accession>
<dbReference type="Pfam" id="PF05378">
    <property type="entry name" value="Hydant_A_N"/>
    <property type="match status" value="1"/>
</dbReference>
<dbReference type="GO" id="GO:0006749">
    <property type="term" value="P:glutathione metabolic process"/>
    <property type="evidence" value="ECO:0007669"/>
    <property type="project" value="TreeGrafter"/>
</dbReference>